<organism evidence="3 4">
    <name type="scientific">Nezara viridula</name>
    <name type="common">Southern green stink bug</name>
    <name type="synonym">Cimex viridulus</name>
    <dbReference type="NCBI Taxonomy" id="85310"/>
    <lineage>
        <taxon>Eukaryota</taxon>
        <taxon>Metazoa</taxon>
        <taxon>Ecdysozoa</taxon>
        <taxon>Arthropoda</taxon>
        <taxon>Hexapoda</taxon>
        <taxon>Insecta</taxon>
        <taxon>Pterygota</taxon>
        <taxon>Neoptera</taxon>
        <taxon>Paraneoptera</taxon>
        <taxon>Hemiptera</taxon>
        <taxon>Heteroptera</taxon>
        <taxon>Panheteroptera</taxon>
        <taxon>Pentatomomorpha</taxon>
        <taxon>Pentatomoidea</taxon>
        <taxon>Pentatomidae</taxon>
        <taxon>Pentatominae</taxon>
        <taxon>Nezara</taxon>
    </lineage>
</organism>
<feature type="domain" description="Transmembrane protein 127 transmembrane region" evidence="2">
    <location>
        <begin position="100"/>
        <end position="210"/>
    </location>
</feature>
<feature type="transmembrane region" description="Helical" evidence="1">
    <location>
        <begin position="186"/>
        <end position="206"/>
    </location>
</feature>
<feature type="transmembrane region" description="Helical" evidence="1">
    <location>
        <begin position="111"/>
        <end position="132"/>
    </location>
</feature>
<dbReference type="AlphaFoldDB" id="A0A9P0HE03"/>
<dbReference type="PANTHER" id="PTHR28358">
    <property type="entry name" value="TRANSMEMBRANE PROTEIN 127"/>
    <property type="match status" value="1"/>
</dbReference>
<dbReference type="GO" id="GO:0032007">
    <property type="term" value="P:negative regulation of TOR signaling"/>
    <property type="evidence" value="ECO:0007669"/>
    <property type="project" value="InterPro"/>
</dbReference>
<evidence type="ECO:0000256" key="1">
    <source>
        <dbReference type="SAM" id="Phobius"/>
    </source>
</evidence>
<keyword evidence="1" id="KW-0812">Transmembrane</keyword>
<dbReference type="GO" id="GO:0016020">
    <property type="term" value="C:membrane"/>
    <property type="evidence" value="ECO:0007669"/>
    <property type="project" value="TreeGrafter"/>
</dbReference>
<name>A0A9P0HE03_NEZVI</name>
<dbReference type="InterPro" id="IPR046795">
    <property type="entry name" value="TMEM127_TM"/>
</dbReference>
<sequence length="251" mass="28519">MQDILNELYNIEEPPRRRWAYPRDNERNYVAACFHAISAFLTTLSLIHLNWFRIFGNLCSPHLALYQFMRLGHFEGAIQDNSIKLAVTIEYHTGTEVLQCITPEVLNLMRVLVMLSFLCIFCSMVGFCLDMIGPTKKSLRFVRRNGLPSTWAVLIIITMVGVCYLVTNALEYAIQELYESRRFHIAYGYGVYTITAAGAVSLLATACNLLQDPAVQVIETPPRERLVEDYDGIETFSVGMRNLPPPPPYSP</sequence>
<dbReference type="InterPro" id="IPR033331">
    <property type="entry name" value="TMEM127"/>
</dbReference>
<dbReference type="Proteomes" id="UP001152798">
    <property type="component" value="Chromosome 4"/>
</dbReference>
<dbReference type="GO" id="GO:0008285">
    <property type="term" value="P:negative regulation of cell population proliferation"/>
    <property type="evidence" value="ECO:0007669"/>
    <property type="project" value="InterPro"/>
</dbReference>
<dbReference type="OrthoDB" id="10030622at2759"/>
<evidence type="ECO:0000259" key="2">
    <source>
        <dbReference type="Pfam" id="PF20517"/>
    </source>
</evidence>
<protein>
    <recommendedName>
        <fullName evidence="2">Transmembrane protein 127 transmembrane region domain-containing protein</fullName>
    </recommendedName>
</protein>
<feature type="transmembrane region" description="Helical" evidence="1">
    <location>
        <begin position="152"/>
        <end position="174"/>
    </location>
</feature>
<reference evidence="3" key="1">
    <citation type="submission" date="2022-01" db="EMBL/GenBank/DDBJ databases">
        <authorList>
            <person name="King R."/>
        </authorList>
    </citation>
    <scope>NUCLEOTIDE SEQUENCE</scope>
</reference>
<dbReference type="Pfam" id="PF20517">
    <property type="entry name" value="TMEM127"/>
    <property type="match status" value="1"/>
</dbReference>
<accession>A0A9P0HE03</accession>
<keyword evidence="4" id="KW-1185">Reference proteome</keyword>
<feature type="transmembrane region" description="Helical" evidence="1">
    <location>
        <begin position="29"/>
        <end position="52"/>
    </location>
</feature>
<evidence type="ECO:0000313" key="4">
    <source>
        <dbReference type="Proteomes" id="UP001152798"/>
    </source>
</evidence>
<dbReference type="PANTHER" id="PTHR28358:SF1">
    <property type="entry name" value="TRANSMEMBRANE PROTEIN 127"/>
    <property type="match status" value="1"/>
</dbReference>
<dbReference type="EMBL" id="OV725080">
    <property type="protein sequence ID" value="CAH1400620.1"/>
    <property type="molecule type" value="Genomic_DNA"/>
</dbReference>
<keyword evidence="1" id="KW-1133">Transmembrane helix</keyword>
<gene>
    <name evidence="3" type="ORF">NEZAVI_LOCUS9823</name>
</gene>
<keyword evidence="1" id="KW-0472">Membrane</keyword>
<evidence type="ECO:0000313" key="3">
    <source>
        <dbReference type="EMBL" id="CAH1400620.1"/>
    </source>
</evidence>
<proteinExistence type="predicted"/>